<gene>
    <name evidence="1" type="ORF">CesoFtcFv8_005460</name>
</gene>
<proteinExistence type="predicted"/>
<dbReference type="Proteomes" id="UP001335648">
    <property type="component" value="Unassembled WGS sequence"/>
</dbReference>
<accession>A0AAN8CPM8</accession>
<evidence type="ECO:0000313" key="2">
    <source>
        <dbReference type="Proteomes" id="UP001335648"/>
    </source>
</evidence>
<comment type="caution">
    <text evidence="1">The sequence shown here is derived from an EMBL/GenBank/DDBJ whole genome shotgun (WGS) entry which is preliminary data.</text>
</comment>
<dbReference type="EMBL" id="JAULUE010002049">
    <property type="protein sequence ID" value="KAK5907634.1"/>
    <property type="molecule type" value="Genomic_DNA"/>
</dbReference>
<dbReference type="AlphaFoldDB" id="A0AAN8CPM8"/>
<organism evidence="1 2">
    <name type="scientific">Champsocephalus esox</name>
    <name type="common">pike icefish</name>
    <dbReference type="NCBI Taxonomy" id="159716"/>
    <lineage>
        <taxon>Eukaryota</taxon>
        <taxon>Metazoa</taxon>
        <taxon>Chordata</taxon>
        <taxon>Craniata</taxon>
        <taxon>Vertebrata</taxon>
        <taxon>Euteleostomi</taxon>
        <taxon>Actinopterygii</taxon>
        <taxon>Neopterygii</taxon>
        <taxon>Teleostei</taxon>
        <taxon>Neoteleostei</taxon>
        <taxon>Acanthomorphata</taxon>
        <taxon>Eupercaria</taxon>
        <taxon>Perciformes</taxon>
        <taxon>Notothenioidei</taxon>
        <taxon>Channichthyidae</taxon>
        <taxon>Champsocephalus</taxon>
    </lineage>
</organism>
<name>A0AAN8CPM8_9TELE</name>
<reference evidence="1 2" key="1">
    <citation type="journal article" date="2023" name="Mol. Biol. Evol.">
        <title>Genomics of Secondarily Temperate Adaptation in the Only Non-Antarctic Icefish.</title>
        <authorList>
            <person name="Rivera-Colon A.G."/>
            <person name="Rayamajhi N."/>
            <person name="Minhas B.F."/>
            <person name="Madrigal G."/>
            <person name="Bilyk K.T."/>
            <person name="Yoon V."/>
            <person name="Hune M."/>
            <person name="Gregory S."/>
            <person name="Cheng C.H.C."/>
            <person name="Catchen J.M."/>
        </authorList>
    </citation>
    <scope>NUCLEOTIDE SEQUENCE [LARGE SCALE GENOMIC DNA]</scope>
    <source>
        <strain evidence="1">JC2023a</strain>
    </source>
</reference>
<sequence>MTLCLKQGRPTKENQIPHLDVSFCISLARSSDSLQAFFSSLLLLQAPALLKHNTDIVSALFPLSCQRKLPVDPSVEPSGLEPCRRTHERSFLQHKPHNMQRLTFTASDSEFDLMAVMTLLLKTCWVV</sequence>
<evidence type="ECO:0000313" key="1">
    <source>
        <dbReference type="EMBL" id="KAK5907634.1"/>
    </source>
</evidence>
<protein>
    <submittedName>
        <fullName evidence="1">Uncharacterized protein</fullName>
    </submittedName>
</protein>
<keyword evidence="2" id="KW-1185">Reference proteome</keyword>